<evidence type="ECO:0000313" key="3">
    <source>
        <dbReference type="Proteomes" id="UP000228689"/>
    </source>
</evidence>
<dbReference type="EMBL" id="PFMC01000021">
    <property type="protein sequence ID" value="PIY95250.1"/>
    <property type="molecule type" value="Genomic_DNA"/>
</dbReference>
<name>A0A2M7REQ4_9BACT</name>
<gene>
    <name evidence="2" type="ORF">COY67_00910</name>
</gene>
<accession>A0A2M7REQ4</accession>
<proteinExistence type="predicted"/>
<comment type="caution">
    <text evidence="2">The sequence shown here is derived from an EMBL/GenBank/DDBJ whole genome shotgun (WGS) entry which is preliminary data.</text>
</comment>
<protein>
    <recommendedName>
        <fullName evidence="4">Type IV pilus modification protein PilV</fullName>
    </recommendedName>
</protein>
<keyword evidence="1" id="KW-0472">Membrane</keyword>
<evidence type="ECO:0000256" key="1">
    <source>
        <dbReference type="SAM" id="Phobius"/>
    </source>
</evidence>
<evidence type="ECO:0008006" key="4">
    <source>
        <dbReference type="Google" id="ProtNLM"/>
    </source>
</evidence>
<evidence type="ECO:0000313" key="2">
    <source>
        <dbReference type="EMBL" id="PIY95250.1"/>
    </source>
</evidence>
<reference evidence="3" key="1">
    <citation type="submission" date="2017-09" db="EMBL/GenBank/DDBJ databases">
        <title>Depth-based differentiation of microbial function through sediment-hosted aquifers and enrichment of novel symbionts in the deep terrestrial subsurface.</title>
        <authorList>
            <person name="Probst A.J."/>
            <person name="Ladd B."/>
            <person name="Jarett J.K."/>
            <person name="Geller-Mcgrath D.E."/>
            <person name="Sieber C.M.K."/>
            <person name="Emerson J.B."/>
            <person name="Anantharaman K."/>
            <person name="Thomas B.C."/>
            <person name="Malmstrom R."/>
            <person name="Stieglmeier M."/>
            <person name="Klingl A."/>
            <person name="Woyke T."/>
            <person name="Ryan C.M."/>
            <person name="Banfield J.F."/>
        </authorList>
    </citation>
    <scope>NUCLEOTIDE SEQUENCE [LARGE SCALE GENOMIC DNA]</scope>
</reference>
<sequence length="196" mass="21457">MKIIKDNQGQGFMEVIVAIAIMLIGIVAVLILTSYNLTAANYGEKRLIASNLAREALEAVRNMRDSNWLANDPWDDDFDFDGDAAPAYFIVDFVADETGGSYSLAPAAEIATCGPACKLYLHTSTFNHEEEGGTDSGFSRNIEVRDICTNDLDVVDQACSGQSDRVGLAVTAKVQWRAGNGDIRQVVIEDRLFAWR</sequence>
<dbReference type="AlphaFoldDB" id="A0A2M7REQ4"/>
<keyword evidence="1" id="KW-0812">Transmembrane</keyword>
<feature type="transmembrane region" description="Helical" evidence="1">
    <location>
        <begin position="12"/>
        <end position="35"/>
    </location>
</feature>
<organism evidence="2 3">
    <name type="scientific">Candidatus Komeilibacteria bacterium CG_4_10_14_0_8_um_filter_37_78</name>
    <dbReference type="NCBI Taxonomy" id="1974471"/>
    <lineage>
        <taxon>Bacteria</taxon>
        <taxon>Candidatus Komeiliibacteriota</taxon>
    </lineage>
</organism>
<dbReference type="Proteomes" id="UP000228689">
    <property type="component" value="Unassembled WGS sequence"/>
</dbReference>
<keyword evidence="1" id="KW-1133">Transmembrane helix</keyword>